<dbReference type="InterPro" id="IPR050005">
    <property type="entry name" value="DenD"/>
</dbReference>
<keyword evidence="1" id="KW-0521">NADP</keyword>
<keyword evidence="4" id="KW-0560">Oxidoreductase</keyword>
<dbReference type="InterPro" id="IPR001509">
    <property type="entry name" value="Epimerase_deHydtase"/>
</dbReference>
<keyword evidence="2" id="KW-0119">Carbohydrate metabolism</keyword>
<name>A0ABV7J314_9RHOB</name>
<dbReference type="NCBIfam" id="NF043036">
    <property type="entry name" value="ErythonDh"/>
    <property type="match status" value="1"/>
</dbReference>
<dbReference type="GO" id="GO:0016491">
    <property type="term" value="F:oxidoreductase activity"/>
    <property type="evidence" value="ECO:0007669"/>
    <property type="project" value="UniProtKB-KW"/>
</dbReference>
<accession>A0ABV7J314</accession>
<evidence type="ECO:0000313" key="4">
    <source>
        <dbReference type="EMBL" id="MFC3181344.1"/>
    </source>
</evidence>
<comment type="caution">
    <text evidence="4">The sequence shown here is derived from an EMBL/GenBank/DDBJ whole genome shotgun (WGS) entry which is preliminary data.</text>
</comment>
<protein>
    <submittedName>
        <fullName evidence="4">D-erythronate dehydrogenase</fullName>
        <ecNumber evidence="4">1.1.1.410</ecNumber>
    </submittedName>
</protein>
<feature type="domain" description="NAD-dependent epimerase/dehydratase" evidence="3">
    <location>
        <begin position="3"/>
        <end position="211"/>
    </location>
</feature>
<dbReference type="InterPro" id="IPR036291">
    <property type="entry name" value="NAD(P)-bd_dom_sf"/>
</dbReference>
<evidence type="ECO:0000256" key="2">
    <source>
        <dbReference type="ARBA" id="ARBA00023277"/>
    </source>
</evidence>
<dbReference type="PANTHER" id="PTHR43103:SF3">
    <property type="entry name" value="ADP-L-GLYCERO-D-MANNO-HEPTOSE-6-EPIMERASE"/>
    <property type="match status" value="1"/>
</dbReference>
<dbReference type="CDD" id="cd05238">
    <property type="entry name" value="Gne_like_SDR_e"/>
    <property type="match status" value="1"/>
</dbReference>
<dbReference type="Pfam" id="PF01370">
    <property type="entry name" value="Epimerase"/>
    <property type="match status" value="1"/>
</dbReference>
<dbReference type="EMBL" id="JBHRTO010000001">
    <property type="protein sequence ID" value="MFC3181344.1"/>
    <property type="molecule type" value="Genomic_DNA"/>
</dbReference>
<keyword evidence="5" id="KW-1185">Reference proteome</keyword>
<evidence type="ECO:0000259" key="3">
    <source>
        <dbReference type="Pfam" id="PF01370"/>
    </source>
</evidence>
<evidence type="ECO:0000256" key="1">
    <source>
        <dbReference type="ARBA" id="ARBA00022857"/>
    </source>
</evidence>
<evidence type="ECO:0000313" key="5">
    <source>
        <dbReference type="Proteomes" id="UP001595547"/>
    </source>
</evidence>
<proteinExistence type="predicted"/>
<dbReference type="PANTHER" id="PTHR43103">
    <property type="entry name" value="NUCLEOSIDE-DIPHOSPHATE-SUGAR EPIMERASE"/>
    <property type="match status" value="1"/>
</dbReference>
<dbReference type="Gene3D" id="3.90.25.10">
    <property type="entry name" value="UDP-galactose 4-epimerase, domain 1"/>
    <property type="match status" value="1"/>
</dbReference>
<dbReference type="SUPFAM" id="SSF51735">
    <property type="entry name" value="NAD(P)-binding Rossmann-fold domains"/>
    <property type="match status" value="1"/>
</dbReference>
<organism evidence="4 5">
    <name type="scientific">Cypionkella sinensis</name>
    <dbReference type="NCBI Taxonomy" id="1756043"/>
    <lineage>
        <taxon>Bacteria</taxon>
        <taxon>Pseudomonadati</taxon>
        <taxon>Pseudomonadota</taxon>
        <taxon>Alphaproteobacteria</taxon>
        <taxon>Rhodobacterales</taxon>
        <taxon>Paracoccaceae</taxon>
        <taxon>Cypionkella</taxon>
    </lineage>
</organism>
<dbReference type="EC" id="1.1.1.410" evidence="4"/>
<dbReference type="Proteomes" id="UP001595547">
    <property type="component" value="Unassembled WGS sequence"/>
</dbReference>
<dbReference type="RefSeq" id="WP_380072951.1">
    <property type="nucleotide sequence ID" value="NZ_JBHRTO010000001.1"/>
</dbReference>
<reference evidence="5" key="1">
    <citation type="journal article" date="2019" name="Int. J. Syst. Evol. Microbiol.">
        <title>The Global Catalogue of Microorganisms (GCM) 10K type strain sequencing project: providing services to taxonomists for standard genome sequencing and annotation.</title>
        <authorList>
            <consortium name="The Broad Institute Genomics Platform"/>
            <consortium name="The Broad Institute Genome Sequencing Center for Infectious Disease"/>
            <person name="Wu L."/>
            <person name="Ma J."/>
        </authorList>
    </citation>
    <scope>NUCLEOTIDE SEQUENCE [LARGE SCALE GENOMIC DNA]</scope>
    <source>
        <strain evidence="5">KCTC 52039</strain>
    </source>
</reference>
<sequence length="318" mass="33556">MRVLITGAAGMIGRKLTAALLARGALGGKPISQIILHDVVATEVAAPHLAVVGDLAAPGAAVALIAHRPEVIFHLAGVVSGEAEANFDLGYRVNVDGTRALFEAIRAAGYAPRMIYASTTAVFGGPFPEEIPDDFAPTPHSSYGVQKLIGEALLADYTRRGFMDGIGLRLPTICVRPGKANRAASSFFSGIIREPLNGLPADLPVARDWLHTMASPRAAVGFFLHAAEMDLGAVGPRRNLTLPGVAVTVAEQIAALTRAAGAEVAGLIRDVPDPAVWAIVQTWPRRFAASRARALGFRAEDSFDQIVQAYIEDDLRKG</sequence>
<dbReference type="Gene3D" id="3.40.50.720">
    <property type="entry name" value="NAD(P)-binding Rossmann-like Domain"/>
    <property type="match status" value="1"/>
</dbReference>
<gene>
    <name evidence="4" type="primary">denD</name>
    <name evidence="4" type="ORF">ACFOGH_10130</name>
</gene>